<feature type="binding site" evidence="16">
    <location>
        <position position="163"/>
    </location>
    <ligand>
        <name>substrate</name>
    </ligand>
</feature>
<protein>
    <recommendedName>
        <fullName evidence="3 18">DNA polymerase III subunit epsilon</fullName>
        <ecNumber evidence="2 18">2.7.7.7</ecNumber>
    </recommendedName>
</protein>
<feature type="active site" description="Proton acceptor" evidence="15">
    <location>
        <position position="158"/>
    </location>
</feature>
<dbReference type="KEGG" id="hbe:BEI_1770"/>
<keyword evidence="8 17" id="KW-0479">Metal-binding</keyword>
<dbReference type="EC" id="2.7.7.7" evidence="2 18"/>
<evidence type="ECO:0000256" key="7">
    <source>
        <dbReference type="ARBA" id="ARBA00022722"/>
    </source>
</evidence>
<dbReference type="RefSeq" id="WP_097789160.1">
    <property type="nucleotide sequence ID" value="NZ_BAAADT010000002.1"/>
</dbReference>
<keyword evidence="4 18" id="KW-0808">Transferase</keyword>
<dbReference type="OrthoDB" id="9804290at2"/>
<reference evidence="20 21" key="1">
    <citation type="journal article" date="2017" name="Sci. Rep.">
        <title>Revealing the Saline Adaptation Strategies of the Halophilic Bacterium Halomonas beimenensis through High-throughput Omics and Transposon Mutagenesis Approaches.</title>
        <authorList>
            <person name="Chen Y.H."/>
            <person name="Lin S.S."/>
            <person name="Shyu Y.T."/>
        </authorList>
    </citation>
    <scope>NUCLEOTIDE SEQUENCE [LARGE SCALE GENOMIC DNA]</scope>
    <source>
        <strain evidence="20 21">NTU-111</strain>
    </source>
</reference>
<dbReference type="GO" id="GO:0046872">
    <property type="term" value="F:metal ion binding"/>
    <property type="evidence" value="ECO:0007669"/>
    <property type="project" value="UniProtKB-KW"/>
</dbReference>
<dbReference type="Gene3D" id="3.30.420.10">
    <property type="entry name" value="Ribonuclease H-like superfamily/Ribonuclease H"/>
    <property type="match status" value="1"/>
</dbReference>
<evidence type="ECO:0000256" key="14">
    <source>
        <dbReference type="ARBA" id="ARBA00049244"/>
    </source>
</evidence>
<evidence type="ECO:0000259" key="19">
    <source>
        <dbReference type="SMART" id="SM00479"/>
    </source>
</evidence>
<dbReference type="Pfam" id="PF00929">
    <property type="entry name" value="RNase_T"/>
    <property type="match status" value="1"/>
</dbReference>
<dbReference type="PANTHER" id="PTHR30231">
    <property type="entry name" value="DNA POLYMERASE III SUBUNIT EPSILON"/>
    <property type="match status" value="1"/>
</dbReference>
<evidence type="ECO:0000256" key="6">
    <source>
        <dbReference type="ARBA" id="ARBA00022705"/>
    </source>
</evidence>
<feature type="binding site" evidence="17">
    <location>
        <position position="163"/>
    </location>
    <ligand>
        <name>a divalent metal cation</name>
        <dbReference type="ChEBI" id="CHEBI:60240"/>
        <label>1</label>
        <note>catalytic</note>
    </ligand>
</feature>
<dbReference type="InterPro" id="IPR013520">
    <property type="entry name" value="Ribonucl_H"/>
</dbReference>
<dbReference type="SUPFAM" id="SSF53098">
    <property type="entry name" value="Ribonuclease H-like"/>
    <property type="match status" value="1"/>
</dbReference>
<feature type="binding site" evidence="17">
    <location>
        <position position="7"/>
    </location>
    <ligand>
        <name>a divalent metal cation</name>
        <dbReference type="ChEBI" id="CHEBI:60240"/>
        <label>1</label>
        <note>catalytic</note>
    </ligand>
</feature>
<organism evidence="20 21">
    <name type="scientific">Halomonas beimenensis</name>
    <dbReference type="NCBI Taxonomy" id="475662"/>
    <lineage>
        <taxon>Bacteria</taxon>
        <taxon>Pseudomonadati</taxon>
        <taxon>Pseudomonadota</taxon>
        <taxon>Gammaproteobacteria</taxon>
        <taxon>Oceanospirillales</taxon>
        <taxon>Halomonadaceae</taxon>
        <taxon>Halomonas</taxon>
    </lineage>
</organism>
<evidence type="ECO:0000256" key="11">
    <source>
        <dbReference type="ARBA" id="ARBA00022842"/>
    </source>
</evidence>
<evidence type="ECO:0000256" key="15">
    <source>
        <dbReference type="PIRSR" id="PIRSR606309-1"/>
    </source>
</evidence>
<dbReference type="Proteomes" id="UP000219993">
    <property type="component" value="Chromosome"/>
</dbReference>
<dbReference type="PANTHER" id="PTHR30231:SF41">
    <property type="entry name" value="DNA POLYMERASE III SUBUNIT EPSILON"/>
    <property type="match status" value="1"/>
</dbReference>
<evidence type="ECO:0000256" key="12">
    <source>
        <dbReference type="ARBA" id="ARBA00022932"/>
    </source>
</evidence>
<keyword evidence="10 18" id="KW-0269">Exonuclease</keyword>
<feature type="binding site" evidence="16">
    <location>
        <position position="7"/>
    </location>
    <ligand>
        <name>substrate</name>
    </ligand>
</feature>
<evidence type="ECO:0000256" key="3">
    <source>
        <dbReference type="ARBA" id="ARBA00020352"/>
    </source>
</evidence>
<dbReference type="NCBIfam" id="TIGR00573">
    <property type="entry name" value="dnaq"/>
    <property type="match status" value="1"/>
</dbReference>
<keyword evidence="7 18" id="KW-0540">Nuclease</keyword>
<dbReference type="GO" id="GO:0045004">
    <property type="term" value="P:DNA replication proofreading"/>
    <property type="evidence" value="ECO:0007669"/>
    <property type="project" value="TreeGrafter"/>
</dbReference>
<evidence type="ECO:0000256" key="1">
    <source>
        <dbReference type="ARBA" id="ARBA00001936"/>
    </source>
</evidence>
<evidence type="ECO:0000256" key="8">
    <source>
        <dbReference type="ARBA" id="ARBA00022723"/>
    </source>
</evidence>
<comment type="subunit">
    <text evidence="18">DNA polymerase III contains a core (composed of alpha, epsilon and theta chains) that associates with a tau subunit. This core dimerizes to form the POLIII' complex. PolIII' associates with the gamma complex (composed of gamma, delta, delta', psi and chi chains) and with the beta chain to form the complete DNA polymerase III complex.</text>
</comment>
<evidence type="ECO:0000256" key="5">
    <source>
        <dbReference type="ARBA" id="ARBA00022695"/>
    </source>
</evidence>
<dbReference type="NCBIfam" id="NF004316">
    <property type="entry name" value="PRK05711.1"/>
    <property type="match status" value="1"/>
</dbReference>
<keyword evidence="6 18" id="KW-0235">DNA replication</keyword>
<dbReference type="GO" id="GO:0008408">
    <property type="term" value="F:3'-5' exonuclease activity"/>
    <property type="evidence" value="ECO:0007669"/>
    <property type="project" value="TreeGrafter"/>
</dbReference>
<keyword evidence="13 17" id="KW-0464">Manganese</keyword>
<keyword evidence="21" id="KW-1185">Reference proteome</keyword>
<feature type="binding site" evidence="16">
    <location>
        <position position="57"/>
    </location>
    <ligand>
        <name>substrate</name>
    </ligand>
</feature>
<evidence type="ECO:0000256" key="13">
    <source>
        <dbReference type="ARBA" id="ARBA00023211"/>
    </source>
</evidence>
<dbReference type="GO" id="GO:0005829">
    <property type="term" value="C:cytosol"/>
    <property type="evidence" value="ECO:0007669"/>
    <property type="project" value="TreeGrafter"/>
</dbReference>
<feature type="binding site" evidence="16">
    <location>
        <position position="9"/>
    </location>
    <ligand>
        <name>substrate</name>
    </ligand>
</feature>
<keyword evidence="12 18" id="KW-0239">DNA-directed DNA polymerase</keyword>
<keyword evidence="9 18" id="KW-0378">Hydrolase</keyword>
<dbReference type="CDD" id="cd06131">
    <property type="entry name" value="DNA_pol_III_epsilon_Ecoli_like"/>
    <property type="match status" value="1"/>
</dbReference>
<comment type="function">
    <text evidence="18">DNA polymerase III is a complex, multichain enzyme responsible for most of the replicative synthesis in bacteria. The epsilon subunit contain the editing function and is a proofreading 3'-5' exonuclease.</text>
</comment>
<comment type="cofactor">
    <cofactor evidence="1 18">
        <name>Mn(2+)</name>
        <dbReference type="ChEBI" id="CHEBI:29035"/>
    </cofactor>
</comment>
<dbReference type="FunFam" id="3.30.420.10:FF:000012">
    <property type="entry name" value="DNA polymerase III subunit epsilon"/>
    <property type="match status" value="1"/>
</dbReference>
<name>A0A291P799_9GAMM</name>
<keyword evidence="11 17" id="KW-0460">Magnesium</keyword>
<dbReference type="GO" id="GO:0003887">
    <property type="term" value="F:DNA-directed DNA polymerase activity"/>
    <property type="evidence" value="ECO:0007669"/>
    <property type="project" value="UniProtKB-KW"/>
</dbReference>
<evidence type="ECO:0000256" key="2">
    <source>
        <dbReference type="ARBA" id="ARBA00012417"/>
    </source>
</evidence>
<dbReference type="GO" id="GO:0003677">
    <property type="term" value="F:DNA binding"/>
    <property type="evidence" value="ECO:0007669"/>
    <property type="project" value="InterPro"/>
</dbReference>
<evidence type="ECO:0000256" key="9">
    <source>
        <dbReference type="ARBA" id="ARBA00022801"/>
    </source>
</evidence>
<accession>A0A291P799</accession>
<comment type="catalytic activity">
    <reaction evidence="14 18">
        <text>DNA(n) + a 2'-deoxyribonucleoside 5'-triphosphate = DNA(n+1) + diphosphate</text>
        <dbReference type="Rhea" id="RHEA:22508"/>
        <dbReference type="Rhea" id="RHEA-COMP:17339"/>
        <dbReference type="Rhea" id="RHEA-COMP:17340"/>
        <dbReference type="ChEBI" id="CHEBI:33019"/>
        <dbReference type="ChEBI" id="CHEBI:61560"/>
        <dbReference type="ChEBI" id="CHEBI:173112"/>
        <dbReference type="EC" id="2.7.7.7"/>
    </reaction>
</comment>
<dbReference type="EMBL" id="CP021435">
    <property type="protein sequence ID" value="ATJ82757.1"/>
    <property type="molecule type" value="Genomic_DNA"/>
</dbReference>
<evidence type="ECO:0000256" key="18">
    <source>
        <dbReference type="RuleBase" id="RU364087"/>
    </source>
</evidence>
<evidence type="ECO:0000256" key="4">
    <source>
        <dbReference type="ARBA" id="ARBA00022679"/>
    </source>
</evidence>
<dbReference type="NCBIfam" id="TIGR01406">
    <property type="entry name" value="dnaQ_proteo"/>
    <property type="match status" value="1"/>
</dbReference>
<feature type="binding site" evidence="17">
    <location>
        <position position="9"/>
    </location>
    <ligand>
        <name>a divalent metal cation</name>
        <dbReference type="ChEBI" id="CHEBI:60240"/>
        <label>1</label>
        <note>catalytic</note>
    </ligand>
</feature>
<evidence type="ECO:0000256" key="17">
    <source>
        <dbReference type="PIRSR" id="PIRSR606309-3"/>
    </source>
</evidence>
<dbReference type="InterPro" id="IPR006054">
    <property type="entry name" value="DnaQ"/>
</dbReference>
<keyword evidence="5 18" id="KW-0548">Nucleotidyltransferase</keyword>
<dbReference type="InterPro" id="IPR036397">
    <property type="entry name" value="RNaseH_sf"/>
</dbReference>
<gene>
    <name evidence="18" type="primary">dnaQ</name>
    <name evidence="20" type="ORF">BEI_1770</name>
</gene>
<proteinExistence type="predicted"/>
<feature type="binding site" evidence="16">
    <location>
        <position position="52"/>
    </location>
    <ligand>
        <name>substrate</name>
    </ligand>
</feature>
<evidence type="ECO:0000313" key="21">
    <source>
        <dbReference type="Proteomes" id="UP000219993"/>
    </source>
</evidence>
<dbReference type="InterPro" id="IPR012337">
    <property type="entry name" value="RNaseH-like_sf"/>
</dbReference>
<evidence type="ECO:0000256" key="16">
    <source>
        <dbReference type="PIRSR" id="PIRSR606309-2"/>
    </source>
</evidence>
<dbReference type="InterPro" id="IPR006309">
    <property type="entry name" value="DnaQ_proteo"/>
</dbReference>
<evidence type="ECO:0000313" key="20">
    <source>
        <dbReference type="EMBL" id="ATJ82757.1"/>
    </source>
</evidence>
<evidence type="ECO:0000256" key="10">
    <source>
        <dbReference type="ARBA" id="ARBA00022839"/>
    </source>
</evidence>
<comment type="cofactor">
    <cofactor evidence="17">
        <name>Mg(2+)</name>
        <dbReference type="ChEBI" id="CHEBI:18420"/>
    </cofactor>
    <cofactor evidence="17">
        <name>Mn(2+)</name>
        <dbReference type="ChEBI" id="CHEBI:29035"/>
    </cofactor>
    <text evidence="17">Binds 2 divalent metal cations. Magnesium or manganese.</text>
</comment>
<feature type="domain" description="Exonuclease" evidence="19">
    <location>
        <begin position="2"/>
        <end position="180"/>
    </location>
</feature>
<dbReference type="SMART" id="SM00479">
    <property type="entry name" value="EXOIII"/>
    <property type="match status" value="1"/>
</dbReference>
<dbReference type="AlphaFoldDB" id="A0A291P799"/>
<sequence length="253" mass="27830">MRQIILDTETTGIDPKDGHRLIEIGAVEMVNRRLTGNTYHQYINPERPIDEEAIAVHGITDERVANEPVFAAIADDFWAFIEGAELVIHNAPFDVGFIDHELGMLNAARGEPRLGPVAAHCRILDTLQLARDKHPGQRNNLDALCKRYEIDNGHRVLHGALLDAEILADVYLAMTGGQTALSLDAEAGGDDRAEAGGGLALRRIALEPGRLRVQPPDEAEWQAHRDKLAVIREAAGECRWDGLADWPGHEASR</sequence>